<feature type="compositionally biased region" description="Polar residues" evidence="1">
    <location>
        <begin position="64"/>
        <end position="83"/>
    </location>
</feature>
<evidence type="ECO:0000313" key="2">
    <source>
        <dbReference type="EMBL" id="RTE76110.1"/>
    </source>
</evidence>
<dbReference type="AlphaFoldDB" id="A0A430LKB4"/>
<dbReference type="InterPro" id="IPR052973">
    <property type="entry name" value="Fungal_sec-metab_reg_TF"/>
</dbReference>
<evidence type="ECO:0000256" key="1">
    <source>
        <dbReference type="SAM" id="MobiDB-lite"/>
    </source>
</evidence>
<evidence type="ECO:0000313" key="3">
    <source>
        <dbReference type="Proteomes" id="UP000287124"/>
    </source>
</evidence>
<feature type="region of interest" description="Disordered" evidence="1">
    <location>
        <begin position="64"/>
        <end position="182"/>
    </location>
</feature>
<accession>A0A430LKB4</accession>
<keyword evidence="3" id="KW-1185">Reference proteome</keyword>
<feature type="compositionally biased region" description="Basic and acidic residues" evidence="1">
    <location>
        <begin position="130"/>
        <end position="148"/>
    </location>
</feature>
<reference evidence="2 3" key="1">
    <citation type="submission" date="2017-06" db="EMBL/GenBank/DDBJ databases">
        <title>Comparative genomic analysis of Ambrosia Fusariam Clade fungi.</title>
        <authorList>
            <person name="Stajich J.E."/>
            <person name="Carrillo J."/>
            <person name="Kijimoto T."/>
            <person name="Eskalen A."/>
            <person name="O'Donnell K."/>
            <person name="Kasson M."/>
        </authorList>
    </citation>
    <scope>NUCLEOTIDE SEQUENCE [LARGE SCALE GENOMIC DNA]</scope>
    <source>
        <strain evidence="2 3">UCR1854</strain>
    </source>
</reference>
<sequence>MTRTMNTDENDVSPTADLDPSQIPLLDSWYPPEPFEADLSAEEWGQINFDDTIFNFPDHLIPDQSANMTKSDHQPTITTSSIPASDFELVNTVQPTDEIPSTKPDNTQTPEGGPDESPGSAGIARRLRRSERSVTVRSRPDLGTRRESSTLSSTMDLTPSSSSDRQEAKRKREKDDGESLAQTRRVRAMGACCDENEPCERCIRVAGSVKLFGQPCQRVDLADVIPFRTGNARMGQTDSVFPNPLWSVGNPIRTTAVTHFFERVDVALLPKLKLMCRQFTPTEGDILFEHYEDADGKVVVVECPPVACINIATKKTKEALEGYMQEIWPYAVREMLATSKDEIYRHGLTEANRLASMTNNPAPMLRQALEILACVHINFDTPILVGDTLDVPILKDKRSPIQGRYPVPSVLDFQLDTLCIQHMQKLMKAVSRGLKKIIFSKDRQSRWYEIFLTIFVLLVSVEQVYLTQYEYLKGATIANDQVNIFARASPVTSHMVSLWRASAKNLLYHYRCIMKATLPFSPSFKLEDEGYALLDADAMQYIRKTAAL</sequence>
<protein>
    <submittedName>
        <fullName evidence="2">Uncharacterized protein</fullName>
    </submittedName>
</protein>
<dbReference type="EMBL" id="MIKF01000163">
    <property type="protein sequence ID" value="RTE76110.1"/>
    <property type="molecule type" value="Genomic_DNA"/>
</dbReference>
<organism evidence="2 3">
    <name type="scientific">Fusarium euwallaceae</name>
    <dbReference type="NCBI Taxonomy" id="1147111"/>
    <lineage>
        <taxon>Eukaryota</taxon>
        <taxon>Fungi</taxon>
        <taxon>Dikarya</taxon>
        <taxon>Ascomycota</taxon>
        <taxon>Pezizomycotina</taxon>
        <taxon>Sordariomycetes</taxon>
        <taxon>Hypocreomycetidae</taxon>
        <taxon>Hypocreales</taxon>
        <taxon>Nectriaceae</taxon>
        <taxon>Fusarium</taxon>
        <taxon>Fusarium solani species complex</taxon>
    </lineage>
</organism>
<comment type="caution">
    <text evidence="2">The sequence shown here is derived from an EMBL/GenBank/DDBJ whole genome shotgun (WGS) entry which is preliminary data.</text>
</comment>
<dbReference type="Proteomes" id="UP000287124">
    <property type="component" value="Unassembled WGS sequence"/>
</dbReference>
<proteinExistence type="predicted"/>
<gene>
    <name evidence="2" type="ORF">BHE90_009417</name>
</gene>
<feature type="region of interest" description="Disordered" evidence="1">
    <location>
        <begin position="1"/>
        <end position="30"/>
    </location>
</feature>
<feature type="compositionally biased region" description="Low complexity" evidence="1">
    <location>
        <begin position="149"/>
        <end position="163"/>
    </location>
</feature>
<name>A0A430LKB4_9HYPO</name>
<dbReference type="PANTHER" id="PTHR35392">
    <property type="entry name" value="ZN(II)2CYS6 TRANSCRIPTION FACTOR (EUROFUNG)-RELATED-RELATED"/>
    <property type="match status" value="1"/>
</dbReference>